<evidence type="ECO:0000313" key="2">
    <source>
        <dbReference type="Proteomes" id="UP000015105"/>
    </source>
</evidence>
<proteinExistence type="predicted"/>
<organism evidence="1 2">
    <name type="scientific">Aegilops tauschii subsp. strangulata</name>
    <name type="common">Goatgrass</name>
    <dbReference type="NCBI Taxonomy" id="200361"/>
    <lineage>
        <taxon>Eukaryota</taxon>
        <taxon>Viridiplantae</taxon>
        <taxon>Streptophyta</taxon>
        <taxon>Embryophyta</taxon>
        <taxon>Tracheophyta</taxon>
        <taxon>Spermatophyta</taxon>
        <taxon>Magnoliopsida</taxon>
        <taxon>Liliopsida</taxon>
        <taxon>Poales</taxon>
        <taxon>Poaceae</taxon>
        <taxon>BOP clade</taxon>
        <taxon>Pooideae</taxon>
        <taxon>Triticodae</taxon>
        <taxon>Triticeae</taxon>
        <taxon>Triticinae</taxon>
        <taxon>Aegilops</taxon>
    </lineage>
</organism>
<reference evidence="1" key="5">
    <citation type="journal article" date="2021" name="G3 (Bethesda)">
        <title>Aegilops tauschii genome assembly Aet v5.0 features greater sequence contiguity and improved annotation.</title>
        <authorList>
            <person name="Wang L."/>
            <person name="Zhu T."/>
            <person name="Rodriguez J.C."/>
            <person name="Deal K.R."/>
            <person name="Dubcovsky J."/>
            <person name="McGuire P.E."/>
            <person name="Lux T."/>
            <person name="Spannagl M."/>
            <person name="Mayer K.F.X."/>
            <person name="Baldrich P."/>
            <person name="Meyers B.C."/>
            <person name="Huo N."/>
            <person name="Gu Y.Q."/>
            <person name="Zhou H."/>
            <person name="Devos K.M."/>
            <person name="Bennetzen J.L."/>
            <person name="Unver T."/>
            <person name="Budak H."/>
            <person name="Gulick P.J."/>
            <person name="Galiba G."/>
            <person name="Kalapos B."/>
            <person name="Nelson D.R."/>
            <person name="Li P."/>
            <person name="You F.M."/>
            <person name="Luo M.C."/>
            <person name="Dvorak J."/>
        </authorList>
    </citation>
    <scope>NUCLEOTIDE SEQUENCE [LARGE SCALE GENOMIC DNA]</scope>
    <source>
        <strain evidence="1">cv. AL8/78</strain>
    </source>
</reference>
<dbReference type="EnsemblPlants" id="AET6Gv20990500.3">
    <property type="protein sequence ID" value="AET6Gv20990500.3"/>
    <property type="gene ID" value="AET6Gv20990500"/>
</dbReference>
<reference evidence="1" key="4">
    <citation type="submission" date="2019-03" db="UniProtKB">
        <authorList>
            <consortium name="EnsemblPlants"/>
        </authorList>
    </citation>
    <scope>IDENTIFICATION</scope>
</reference>
<dbReference type="Gramene" id="AET6Gv20990500.3">
    <property type="protein sequence ID" value="AET6Gv20990500.3"/>
    <property type="gene ID" value="AET6Gv20990500"/>
</dbReference>
<evidence type="ECO:0000313" key="1">
    <source>
        <dbReference type="EnsemblPlants" id="AET6Gv20990500.3"/>
    </source>
</evidence>
<reference evidence="2" key="2">
    <citation type="journal article" date="2017" name="Nat. Plants">
        <title>The Aegilops tauschii genome reveals multiple impacts of transposons.</title>
        <authorList>
            <person name="Zhao G."/>
            <person name="Zou C."/>
            <person name="Li K."/>
            <person name="Wang K."/>
            <person name="Li T."/>
            <person name="Gao L."/>
            <person name="Zhang X."/>
            <person name="Wang H."/>
            <person name="Yang Z."/>
            <person name="Liu X."/>
            <person name="Jiang W."/>
            <person name="Mao L."/>
            <person name="Kong X."/>
            <person name="Jiao Y."/>
            <person name="Jia J."/>
        </authorList>
    </citation>
    <scope>NUCLEOTIDE SEQUENCE [LARGE SCALE GENOMIC DNA]</scope>
    <source>
        <strain evidence="2">cv. AL8/78</strain>
    </source>
</reference>
<reference evidence="2" key="1">
    <citation type="journal article" date="2014" name="Science">
        <title>Ancient hybridizations among the ancestral genomes of bread wheat.</title>
        <authorList>
            <consortium name="International Wheat Genome Sequencing Consortium,"/>
            <person name="Marcussen T."/>
            <person name="Sandve S.R."/>
            <person name="Heier L."/>
            <person name="Spannagl M."/>
            <person name="Pfeifer M."/>
            <person name="Jakobsen K.S."/>
            <person name="Wulff B.B."/>
            <person name="Steuernagel B."/>
            <person name="Mayer K.F."/>
            <person name="Olsen O.A."/>
        </authorList>
    </citation>
    <scope>NUCLEOTIDE SEQUENCE [LARGE SCALE GENOMIC DNA]</scope>
    <source>
        <strain evidence="2">cv. AL8/78</strain>
    </source>
</reference>
<keyword evidence="2" id="KW-1185">Reference proteome</keyword>
<name>A0A453Q661_AEGTS</name>
<accession>A0A453Q661</accession>
<sequence>RRLFPLIYSRVSSYLLNTTTNRIRQQSTYHRSFQAIDVDFTISSWHAVAASSGMTRMTTT</sequence>
<dbReference type="AlphaFoldDB" id="A0A453Q661"/>
<reference evidence="1" key="3">
    <citation type="journal article" date="2017" name="Nature">
        <title>Genome sequence of the progenitor of the wheat D genome Aegilops tauschii.</title>
        <authorList>
            <person name="Luo M.C."/>
            <person name="Gu Y.Q."/>
            <person name="Puiu D."/>
            <person name="Wang H."/>
            <person name="Twardziok S.O."/>
            <person name="Deal K.R."/>
            <person name="Huo N."/>
            <person name="Zhu T."/>
            <person name="Wang L."/>
            <person name="Wang Y."/>
            <person name="McGuire P.E."/>
            <person name="Liu S."/>
            <person name="Long H."/>
            <person name="Ramasamy R.K."/>
            <person name="Rodriguez J.C."/>
            <person name="Van S.L."/>
            <person name="Yuan L."/>
            <person name="Wang Z."/>
            <person name="Xia Z."/>
            <person name="Xiao L."/>
            <person name="Anderson O.D."/>
            <person name="Ouyang S."/>
            <person name="Liang Y."/>
            <person name="Zimin A.V."/>
            <person name="Pertea G."/>
            <person name="Qi P."/>
            <person name="Bennetzen J.L."/>
            <person name="Dai X."/>
            <person name="Dawson M.W."/>
            <person name="Muller H.G."/>
            <person name="Kugler K."/>
            <person name="Rivarola-Duarte L."/>
            <person name="Spannagl M."/>
            <person name="Mayer K.F.X."/>
            <person name="Lu F.H."/>
            <person name="Bevan M.W."/>
            <person name="Leroy P."/>
            <person name="Li P."/>
            <person name="You F.M."/>
            <person name="Sun Q."/>
            <person name="Liu Z."/>
            <person name="Lyons E."/>
            <person name="Wicker T."/>
            <person name="Salzberg S.L."/>
            <person name="Devos K.M."/>
            <person name="Dvorak J."/>
        </authorList>
    </citation>
    <scope>NUCLEOTIDE SEQUENCE [LARGE SCALE GENOMIC DNA]</scope>
    <source>
        <strain evidence="1">cv. AL8/78</strain>
    </source>
</reference>
<protein>
    <submittedName>
        <fullName evidence="1">Uncharacterized protein</fullName>
    </submittedName>
</protein>
<dbReference type="Proteomes" id="UP000015105">
    <property type="component" value="Chromosome 6D"/>
</dbReference>